<dbReference type="KEGG" id="wdi:H9L19_00240"/>
<dbReference type="AlphaFoldDB" id="A0A7G9T5J6"/>
<name>A0A7G9T5J6_9LACO</name>
<sequence length="52" mass="5716">MTAKGSIKNNDFAQGVGKKGTTSRSDKNAMRQAFLAKMKEQARAVKKEIDND</sequence>
<accession>A0A7G9T5J6</accession>
<evidence type="ECO:0000313" key="2">
    <source>
        <dbReference type="EMBL" id="QNN75371.1"/>
    </source>
</evidence>
<gene>
    <name evidence="2" type="ORF">H9L19_00240</name>
</gene>
<evidence type="ECO:0000256" key="1">
    <source>
        <dbReference type="SAM" id="MobiDB-lite"/>
    </source>
</evidence>
<feature type="region of interest" description="Disordered" evidence="1">
    <location>
        <begin position="1"/>
        <end position="31"/>
    </location>
</feature>
<dbReference type="EMBL" id="CP060724">
    <property type="protein sequence ID" value="QNN75371.1"/>
    <property type="molecule type" value="Genomic_DNA"/>
</dbReference>
<evidence type="ECO:0000313" key="3">
    <source>
        <dbReference type="Proteomes" id="UP000515800"/>
    </source>
</evidence>
<organism evidence="2 3">
    <name type="scientific">Weissella diestrammenae</name>
    <dbReference type="NCBI Taxonomy" id="1162633"/>
    <lineage>
        <taxon>Bacteria</taxon>
        <taxon>Bacillati</taxon>
        <taxon>Bacillota</taxon>
        <taxon>Bacilli</taxon>
        <taxon>Lactobacillales</taxon>
        <taxon>Lactobacillaceae</taxon>
        <taxon>Weissella</taxon>
    </lineage>
</organism>
<reference evidence="2 3" key="1">
    <citation type="submission" date="2020-08" db="EMBL/GenBank/DDBJ databases">
        <title>Genome sequence of Weissella diestrammenae KACC 16890T.</title>
        <authorList>
            <person name="Hyun D.-W."/>
            <person name="Bae J.-W."/>
        </authorList>
    </citation>
    <scope>NUCLEOTIDE SEQUENCE [LARGE SCALE GENOMIC DNA]</scope>
    <source>
        <strain evidence="2 3">KACC 16890</strain>
    </source>
</reference>
<proteinExistence type="predicted"/>
<dbReference type="Proteomes" id="UP000515800">
    <property type="component" value="Chromosome"/>
</dbReference>
<keyword evidence="3" id="KW-1185">Reference proteome</keyword>
<protein>
    <submittedName>
        <fullName evidence="2">Uncharacterized protein</fullName>
    </submittedName>
</protein>
<dbReference type="RefSeq" id="WP_187529204.1">
    <property type="nucleotide sequence ID" value="NZ_CP060724.1"/>
</dbReference>